<dbReference type="Gene3D" id="1.25.40.20">
    <property type="entry name" value="Ankyrin repeat-containing domain"/>
    <property type="match status" value="1"/>
</dbReference>
<dbReference type="SMART" id="SM00248">
    <property type="entry name" value="ANK"/>
    <property type="match status" value="7"/>
</dbReference>
<feature type="compositionally biased region" description="Acidic residues" evidence="3">
    <location>
        <begin position="991"/>
        <end position="1002"/>
    </location>
</feature>
<dbReference type="InterPro" id="IPR043136">
    <property type="entry name" value="B30.2/SPRY_sf"/>
</dbReference>
<dbReference type="PANTHER" id="PTHR24123">
    <property type="entry name" value="ANKYRIN REPEAT-CONTAINING"/>
    <property type="match status" value="1"/>
</dbReference>
<protein>
    <recommendedName>
        <fullName evidence="4">B30.2/SPRY domain-containing protein</fullName>
    </recommendedName>
</protein>
<feature type="domain" description="B30.2/SPRY" evidence="4">
    <location>
        <begin position="876"/>
        <end position="1076"/>
    </location>
</feature>
<feature type="region of interest" description="Disordered" evidence="3">
    <location>
        <begin position="76"/>
        <end position="95"/>
    </location>
</feature>
<evidence type="ECO:0000256" key="2">
    <source>
        <dbReference type="ARBA" id="ARBA00023043"/>
    </source>
</evidence>
<dbReference type="EMBL" id="JAVHJO010000012">
    <property type="protein sequence ID" value="KAK6531904.1"/>
    <property type="molecule type" value="Genomic_DNA"/>
</dbReference>
<feature type="region of interest" description="Disordered" evidence="3">
    <location>
        <begin position="1123"/>
        <end position="1148"/>
    </location>
</feature>
<dbReference type="SUPFAM" id="SSF49899">
    <property type="entry name" value="Concanavalin A-like lectins/glucanases"/>
    <property type="match status" value="1"/>
</dbReference>
<dbReference type="SUPFAM" id="SSF48403">
    <property type="entry name" value="Ankyrin repeat"/>
    <property type="match status" value="1"/>
</dbReference>
<dbReference type="Proteomes" id="UP001365542">
    <property type="component" value="Unassembled WGS sequence"/>
</dbReference>
<dbReference type="PANTHER" id="PTHR24123:SF141">
    <property type="entry name" value="ANKYRIN 2, ISOFORM U"/>
    <property type="match status" value="1"/>
</dbReference>
<dbReference type="InterPro" id="IPR044736">
    <property type="entry name" value="Gid1/RanBPM/SPLA_SPRY"/>
</dbReference>
<evidence type="ECO:0000256" key="1">
    <source>
        <dbReference type="ARBA" id="ARBA00022737"/>
    </source>
</evidence>
<evidence type="ECO:0000313" key="5">
    <source>
        <dbReference type="EMBL" id="KAK6531904.1"/>
    </source>
</evidence>
<feature type="region of interest" description="Disordered" evidence="3">
    <location>
        <begin position="991"/>
        <end position="1017"/>
    </location>
</feature>
<dbReference type="InterPro" id="IPR001870">
    <property type="entry name" value="B30.2/SPRY"/>
</dbReference>
<keyword evidence="2" id="KW-0040">ANK repeat</keyword>
<dbReference type="InterPro" id="IPR036770">
    <property type="entry name" value="Ankyrin_rpt-contain_sf"/>
</dbReference>
<dbReference type="PROSITE" id="PS50188">
    <property type="entry name" value="B302_SPRY"/>
    <property type="match status" value="1"/>
</dbReference>
<keyword evidence="1" id="KW-0677">Repeat</keyword>
<dbReference type="CDD" id="cd12885">
    <property type="entry name" value="SPRY_RanBP_like"/>
    <property type="match status" value="1"/>
</dbReference>
<dbReference type="InterPro" id="IPR002110">
    <property type="entry name" value="Ankyrin_rpt"/>
</dbReference>
<evidence type="ECO:0000259" key="4">
    <source>
        <dbReference type="PROSITE" id="PS50188"/>
    </source>
</evidence>
<sequence>MYMTALESLTDDQQELIVTALKWIVWGVSGLTAVELSDHYREIYRDANDRSWNILREDDEEERTDHEIGGKAEDVGSKAVKSNEKPISRPGMYGSDDPEVMEVIHHLETTGRDFFKYDRNTGFVGVDISIREWIQGASRAASKSQSVTKEAKGFKKHKTQAGYTVLSFTLTPSFLRYGDNLSDLFNEKEAQMSITLDIFRALTNPEFQQRFMSWSMFDASQQERYEITYWHSHMKVLNKWWDEDCLDKGWWSELLAQLGIFLQPKNWFRWTIQPRKNTRVYYANPDDNILQHDISSIIDPNDPDWDLLYYVENKAVNESNELPLHYACEAGLNIIVDYLLNTNASSNGYATAYCEALGEIKKNILDAHLARRLTEYQEKMSKLPQVEVPSRGYLSPLYCAARHPDTVRRLLKNGAGVNKWLPTPDNIYCGGPILLAILCRAAETGSQQDSTPLLETARILVGQGAELTAVDEKNTTALHYAAKIQNAEFFKFVCFSADWDVRARDSDGRTPLHFLLSRRPPTSKDKIQEALSICDILVKMDQTETDGVKLVDAQDDNSTGPLMQAVIYGFTEGVLRLVDLGVDIHDDDIHQNNCFHYLAGDTNSSASSSSLLSIAEILFSKGLDITVQNRGAETPLVTAYIKGSLPMVEFFLQKYGEYQPASGISHPLFDKVRGGETFFHLLAVRPPDDDEVGIIIGGESDENLQHILLQCLGFIKKHIPVSVICEGFTTMGKVKDTPFDLVMKLGSNTFINWILDFDGMASRRLTGGRSPLWAYADRLVVWIHETGGITSWMMQTFKRLYDLSGPDIAFQIFEHEIFDFNADVAERFFDGVLPKVYHKELKDQHNWCILDILTACNKDTTGHLWESCVKSSNILTPSKIILSSAGPEARAIGSIESFQLEQNSDNVERGSEDSDSINSAYSSIQCDEWCVLFADHPFPLYESFYWEATFSNAVNGGYYGVGIRLANGPDGITASNAVSFPEFDIGLDLDDSEEERETEENENVLQSHRQKNGRGNKEEDQILGIGINISMRQIFFTRNGKRNDQFFEITPGRYFPVVKIDTKGTKCSPNFGQSPFRFKDANSSSWMKQAFMSSVPDREDGFRINISGEVQMVIDINDEEVPSVHNEKGPTRKHFRFDDPEDDRSDDMRDENKYLRRCLLADRCLYKTDRYDDGRVVTVISDEE</sequence>
<dbReference type="Gene3D" id="2.60.120.920">
    <property type="match status" value="1"/>
</dbReference>
<evidence type="ECO:0000256" key="3">
    <source>
        <dbReference type="SAM" id="MobiDB-lite"/>
    </source>
</evidence>
<evidence type="ECO:0000313" key="6">
    <source>
        <dbReference type="Proteomes" id="UP001365542"/>
    </source>
</evidence>
<name>A0AAV9X2X0_9PEZI</name>
<dbReference type="InterPro" id="IPR051165">
    <property type="entry name" value="Multifunctional_ANK_Repeat"/>
</dbReference>
<dbReference type="AlphaFoldDB" id="A0AAV9X2X0"/>
<organism evidence="5 6">
    <name type="scientific">Orbilia ellipsospora</name>
    <dbReference type="NCBI Taxonomy" id="2528407"/>
    <lineage>
        <taxon>Eukaryota</taxon>
        <taxon>Fungi</taxon>
        <taxon>Dikarya</taxon>
        <taxon>Ascomycota</taxon>
        <taxon>Pezizomycotina</taxon>
        <taxon>Orbiliomycetes</taxon>
        <taxon>Orbiliales</taxon>
        <taxon>Orbiliaceae</taxon>
        <taxon>Orbilia</taxon>
    </lineage>
</organism>
<dbReference type="InterPro" id="IPR013320">
    <property type="entry name" value="ConA-like_dom_sf"/>
</dbReference>
<proteinExistence type="predicted"/>
<accession>A0AAV9X2X0</accession>
<dbReference type="Pfam" id="PF12796">
    <property type="entry name" value="Ank_2"/>
    <property type="match status" value="1"/>
</dbReference>
<reference evidence="5 6" key="1">
    <citation type="submission" date="2019-10" db="EMBL/GenBank/DDBJ databases">
        <authorList>
            <person name="Palmer J.M."/>
        </authorList>
    </citation>
    <scope>NUCLEOTIDE SEQUENCE [LARGE SCALE GENOMIC DNA]</scope>
    <source>
        <strain evidence="5 6">TWF694</strain>
    </source>
</reference>
<comment type="caution">
    <text evidence="5">The sequence shown here is derived from an EMBL/GenBank/DDBJ whole genome shotgun (WGS) entry which is preliminary data.</text>
</comment>
<feature type="compositionally biased region" description="Basic and acidic residues" evidence="3">
    <location>
        <begin position="76"/>
        <end position="87"/>
    </location>
</feature>
<gene>
    <name evidence="5" type="ORF">TWF694_003067</name>
</gene>
<keyword evidence="6" id="KW-1185">Reference proteome</keyword>